<evidence type="ECO:0000313" key="9">
    <source>
        <dbReference type="Proteomes" id="UP000248349"/>
    </source>
</evidence>
<feature type="transmembrane region" description="Helical" evidence="6">
    <location>
        <begin position="352"/>
        <end position="374"/>
    </location>
</feature>
<feature type="transmembrane region" description="Helical" evidence="6">
    <location>
        <begin position="394"/>
        <end position="415"/>
    </location>
</feature>
<dbReference type="Proteomes" id="UP000248349">
    <property type="component" value="Unassembled WGS sequence"/>
</dbReference>
<feature type="transmembrane region" description="Helical" evidence="6">
    <location>
        <begin position="280"/>
        <end position="302"/>
    </location>
</feature>
<dbReference type="RefSeq" id="XP_025434365.1">
    <property type="nucleotide sequence ID" value="XM_025571572.1"/>
</dbReference>
<keyword evidence="2" id="KW-0813">Transport</keyword>
<feature type="transmembrane region" description="Helical" evidence="6">
    <location>
        <begin position="212"/>
        <end position="236"/>
    </location>
</feature>
<organism evidence="8 9">
    <name type="scientific">Aspergillus saccharolyticus JOP 1030-1</name>
    <dbReference type="NCBI Taxonomy" id="1450539"/>
    <lineage>
        <taxon>Eukaryota</taxon>
        <taxon>Fungi</taxon>
        <taxon>Dikarya</taxon>
        <taxon>Ascomycota</taxon>
        <taxon>Pezizomycotina</taxon>
        <taxon>Eurotiomycetes</taxon>
        <taxon>Eurotiomycetidae</taxon>
        <taxon>Eurotiales</taxon>
        <taxon>Aspergillaceae</taxon>
        <taxon>Aspergillus</taxon>
        <taxon>Aspergillus subgen. Circumdati</taxon>
    </lineage>
</organism>
<name>A0A318ZVJ7_9EURO</name>
<proteinExistence type="predicted"/>
<sequence length="582" mass="66289">MPLVIARSAASKQSLTVFSSTTLASDVEKKATICVTQRPETSSLADDQLGDVIDPPRFFFQKSKKYNPNAIATQPSVFDDPDLAEEYKPRSDWENIHRFDPAARWTRAEEDSVVKKLDIRIILWSCVMITALELDRSNIQQANADDFLTDLKLSRDDYNLGNTIYRLCYMMSEIPAQIIGKKLGADQWIPIQMISWSIVATCQFWLSGRTSFLITRALIGILSGGFTPTMILYLSYFYKHHELSIRLGFWYAASSLADILAAIFAYGILHLGGRGGQAGWRWLFLIDGLVTLALGLLSFIFLPPGPTQTANWARGKKGWFTEREEVIMVNRIVREDPSKGSMHNRQPLTAKLVWLSFSDFDLWPLYIVGIMFLTPWTTVSQYFTLQMKDFGFDTFNSILLAIPYSVFGIITRIILTYSGEYFESLSWMGILAQVWSLPMMIYMNVVDLNQTNKWIVWTVLTLFLSLPSAHALQAGWISRNSNSVRTRAIAAAIYNMSVQLSAIIASNIYQDGDAPRYVIGNRVLLILVGVNIILYLATKAYYVLRNHERDRRWDAMTEEQKVEYVAVTKDDGNKRMDFRFAH</sequence>
<dbReference type="STRING" id="1450539.A0A318ZVJ7"/>
<dbReference type="InterPro" id="IPR011701">
    <property type="entry name" value="MFS"/>
</dbReference>
<accession>A0A318ZVJ7</accession>
<keyword evidence="5 6" id="KW-0472">Membrane</keyword>
<evidence type="ECO:0000256" key="4">
    <source>
        <dbReference type="ARBA" id="ARBA00022989"/>
    </source>
</evidence>
<dbReference type="FunFam" id="1.20.1250.20:FF:000106">
    <property type="entry name" value="MFS transporter, putative"/>
    <property type="match status" value="1"/>
</dbReference>
<evidence type="ECO:0000256" key="6">
    <source>
        <dbReference type="SAM" id="Phobius"/>
    </source>
</evidence>
<dbReference type="SUPFAM" id="SSF103473">
    <property type="entry name" value="MFS general substrate transporter"/>
    <property type="match status" value="1"/>
</dbReference>
<feature type="transmembrane region" description="Helical" evidence="6">
    <location>
        <begin position="488"/>
        <end position="510"/>
    </location>
</feature>
<keyword evidence="4 6" id="KW-1133">Transmembrane helix</keyword>
<evidence type="ECO:0000256" key="2">
    <source>
        <dbReference type="ARBA" id="ARBA00022448"/>
    </source>
</evidence>
<evidence type="ECO:0000313" key="8">
    <source>
        <dbReference type="EMBL" id="PYH48383.1"/>
    </source>
</evidence>
<dbReference type="InterPro" id="IPR036259">
    <property type="entry name" value="MFS_trans_sf"/>
</dbReference>
<dbReference type="PANTHER" id="PTHR43791">
    <property type="entry name" value="PERMEASE-RELATED"/>
    <property type="match status" value="1"/>
</dbReference>
<dbReference type="InterPro" id="IPR020846">
    <property type="entry name" value="MFS_dom"/>
</dbReference>
<dbReference type="PANTHER" id="PTHR43791:SF65">
    <property type="entry name" value="MAJOR FACILITATOR SUPERFAMILY (MFS) PROFILE DOMAIN-CONTAINING PROTEIN-RELATED"/>
    <property type="match status" value="1"/>
</dbReference>
<dbReference type="EMBL" id="KZ821221">
    <property type="protein sequence ID" value="PYH48383.1"/>
    <property type="molecule type" value="Genomic_DNA"/>
</dbReference>
<evidence type="ECO:0000256" key="1">
    <source>
        <dbReference type="ARBA" id="ARBA00004141"/>
    </source>
</evidence>
<dbReference type="OrthoDB" id="1935484at2759"/>
<comment type="subcellular location">
    <subcellularLocation>
        <location evidence="1">Membrane</location>
        <topology evidence="1">Multi-pass membrane protein</topology>
    </subcellularLocation>
</comment>
<feature type="transmembrane region" description="Helical" evidence="6">
    <location>
        <begin position="422"/>
        <end position="442"/>
    </location>
</feature>
<reference evidence="8 9" key="1">
    <citation type="submission" date="2016-12" db="EMBL/GenBank/DDBJ databases">
        <title>The genomes of Aspergillus section Nigri reveals drivers in fungal speciation.</title>
        <authorList>
            <consortium name="DOE Joint Genome Institute"/>
            <person name="Vesth T.C."/>
            <person name="Nybo J."/>
            <person name="Theobald S."/>
            <person name="Brandl J."/>
            <person name="Frisvad J.C."/>
            <person name="Nielsen K.F."/>
            <person name="Lyhne E.K."/>
            <person name="Kogle M.E."/>
            <person name="Kuo A."/>
            <person name="Riley R."/>
            <person name="Clum A."/>
            <person name="Nolan M."/>
            <person name="Lipzen A."/>
            <person name="Salamov A."/>
            <person name="Henrissat B."/>
            <person name="Wiebenga A."/>
            <person name="De Vries R.P."/>
            <person name="Grigoriev I.V."/>
            <person name="Mortensen U.H."/>
            <person name="Andersen M.R."/>
            <person name="Baker S.E."/>
        </authorList>
    </citation>
    <scope>NUCLEOTIDE SEQUENCE [LARGE SCALE GENOMIC DNA]</scope>
    <source>
        <strain evidence="8 9">JOP 1030-1</strain>
    </source>
</reference>
<dbReference type="PROSITE" id="PS50850">
    <property type="entry name" value="MFS"/>
    <property type="match status" value="1"/>
</dbReference>
<dbReference type="GeneID" id="37072800"/>
<feature type="domain" description="Major facilitator superfamily (MFS) profile" evidence="7">
    <location>
        <begin position="121"/>
        <end position="547"/>
    </location>
</feature>
<dbReference type="GO" id="GO:0016020">
    <property type="term" value="C:membrane"/>
    <property type="evidence" value="ECO:0007669"/>
    <property type="project" value="UniProtKB-SubCell"/>
</dbReference>
<gene>
    <name evidence="8" type="ORF">BP01DRAFT_289293</name>
</gene>
<dbReference type="Pfam" id="PF07690">
    <property type="entry name" value="MFS_1"/>
    <property type="match status" value="1"/>
</dbReference>
<feature type="transmembrane region" description="Helical" evidence="6">
    <location>
        <begin position="454"/>
        <end position="476"/>
    </location>
</feature>
<evidence type="ECO:0000256" key="3">
    <source>
        <dbReference type="ARBA" id="ARBA00022692"/>
    </source>
</evidence>
<feature type="transmembrane region" description="Helical" evidence="6">
    <location>
        <begin position="248"/>
        <end position="268"/>
    </location>
</feature>
<evidence type="ECO:0000259" key="7">
    <source>
        <dbReference type="PROSITE" id="PS50850"/>
    </source>
</evidence>
<dbReference type="GO" id="GO:0022857">
    <property type="term" value="F:transmembrane transporter activity"/>
    <property type="evidence" value="ECO:0007669"/>
    <property type="project" value="InterPro"/>
</dbReference>
<keyword evidence="9" id="KW-1185">Reference proteome</keyword>
<dbReference type="AlphaFoldDB" id="A0A318ZVJ7"/>
<dbReference type="Gene3D" id="1.20.1250.20">
    <property type="entry name" value="MFS general substrate transporter like domains"/>
    <property type="match status" value="1"/>
</dbReference>
<keyword evidence="3 6" id="KW-0812">Transmembrane</keyword>
<feature type="transmembrane region" description="Helical" evidence="6">
    <location>
        <begin position="522"/>
        <end position="544"/>
    </location>
</feature>
<evidence type="ECO:0000256" key="5">
    <source>
        <dbReference type="ARBA" id="ARBA00023136"/>
    </source>
</evidence>
<protein>
    <submittedName>
        <fullName evidence="8">MFS general substrate transporter</fullName>
    </submittedName>
</protein>